<proteinExistence type="predicted"/>
<organism evidence="2 3">
    <name type="scientific">Catalinimonas alkaloidigena</name>
    <dbReference type="NCBI Taxonomy" id="1075417"/>
    <lineage>
        <taxon>Bacteria</taxon>
        <taxon>Pseudomonadati</taxon>
        <taxon>Bacteroidota</taxon>
        <taxon>Cytophagia</taxon>
        <taxon>Cytophagales</taxon>
        <taxon>Catalimonadaceae</taxon>
        <taxon>Catalinimonas</taxon>
    </lineage>
</organism>
<keyword evidence="1" id="KW-0472">Membrane</keyword>
<reference evidence="2 3" key="1">
    <citation type="submission" date="2016-10" db="EMBL/GenBank/DDBJ databases">
        <authorList>
            <person name="de Groot N.N."/>
        </authorList>
    </citation>
    <scope>NUCLEOTIDE SEQUENCE [LARGE SCALE GENOMIC DNA]</scope>
    <source>
        <strain evidence="2 3">DSM 25186</strain>
    </source>
</reference>
<dbReference type="RefSeq" id="WP_089685651.1">
    <property type="nucleotide sequence ID" value="NZ_FNFO01000009.1"/>
</dbReference>
<dbReference type="Proteomes" id="UP000198510">
    <property type="component" value="Unassembled WGS sequence"/>
</dbReference>
<keyword evidence="1" id="KW-1133">Transmembrane helix</keyword>
<keyword evidence="3" id="KW-1185">Reference proteome</keyword>
<dbReference type="PANTHER" id="PTHR30092">
    <property type="entry name" value="INNER MEMBRANE PROTEIN CRED"/>
    <property type="match status" value="1"/>
</dbReference>
<evidence type="ECO:0000256" key="1">
    <source>
        <dbReference type="SAM" id="Phobius"/>
    </source>
</evidence>
<sequence>MNNFFERLNEWVRTSVTIRMLSVAFLILLLLIPASMIESLIREREMRQQDVIREISSKWSGPQTLTGPILSIPYDAYERANDGKMVKVTQWAHFLPESQAVTGQLAPQTRRRGLYEAVVYNAQLQFAGRFPSPDFSELGIAPDQVHWNDALVAVGISDMRGIEKEIQLQWAGQTYALNSGIETRDVLPGGASVKVRVAEGAGRYEYRFDLELKGSQSVFFVPVGRETNVTLQSDWPTPSFDGAFLPAERDVTETGFQAKWHVLHLNRQYPQQWKGSAYHLATEASPRYGIEPALQQSDQAAFGVHLLVPVDQYQKSMRTAKYAIMLIALTFVVFFFIEILTRRNIHPIQYILVGLALCVFYTLLLSLSEQIGFNAAYAVAALATIGLITAYVSSIFKNGRLTALMAGILTVLYGFIFVVLQLEDYALLLGSIALFVLLAVLMWLTRRIDWYQFGKKPPQEELA</sequence>
<protein>
    <submittedName>
        <fullName evidence="2">Inner membrane protein</fullName>
    </submittedName>
</protein>
<dbReference type="PANTHER" id="PTHR30092:SF0">
    <property type="entry name" value="INNER MEMBRANE PROTEIN CRED"/>
    <property type="match status" value="1"/>
</dbReference>
<keyword evidence="1" id="KW-0812">Transmembrane</keyword>
<dbReference type="Pfam" id="PF06123">
    <property type="entry name" value="CreD"/>
    <property type="match status" value="1"/>
</dbReference>
<dbReference type="OrthoDB" id="9791851at2"/>
<dbReference type="PIRSF" id="PIRSF004548">
    <property type="entry name" value="CreD"/>
    <property type="match status" value="1"/>
</dbReference>
<feature type="transmembrane region" description="Helical" evidence="1">
    <location>
        <begin position="426"/>
        <end position="445"/>
    </location>
</feature>
<gene>
    <name evidence="2" type="ORF">SAMN05421823_109133</name>
</gene>
<feature type="transmembrane region" description="Helical" evidence="1">
    <location>
        <begin position="322"/>
        <end position="341"/>
    </location>
</feature>
<evidence type="ECO:0000313" key="3">
    <source>
        <dbReference type="Proteomes" id="UP000198510"/>
    </source>
</evidence>
<dbReference type="InterPro" id="IPR010364">
    <property type="entry name" value="Uncharacterised_IM_CreD"/>
</dbReference>
<dbReference type="NCBIfam" id="NF008712">
    <property type="entry name" value="PRK11715.1-1"/>
    <property type="match status" value="1"/>
</dbReference>
<dbReference type="AlphaFoldDB" id="A0A1G9PAH7"/>
<dbReference type="EMBL" id="FNFO01000009">
    <property type="protein sequence ID" value="SDL95758.1"/>
    <property type="molecule type" value="Genomic_DNA"/>
</dbReference>
<evidence type="ECO:0000313" key="2">
    <source>
        <dbReference type="EMBL" id="SDL95758.1"/>
    </source>
</evidence>
<feature type="transmembrane region" description="Helical" evidence="1">
    <location>
        <begin position="401"/>
        <end position="420"/>
    </location>
</feature>
<name>A0A1G9PAH7_9BACT</name>
<feature type="transmembrane region" description="Helical" evidence="1">
    <location>
        <begin position="348"/>
        <end position="367"/>
    </location>
</feature>
<dbReference type="STRING" id="1075417.SAMN05421823_109133"/>
<dbReference type="GO" id="GO:0005886">
    <property type="term" value="C:plasma membrane"/>
    <property type="evidence" value="ECO:0007669"/>
    <property type="project" value="TreeGrafter"/>
</dbReference>
<feature type="transmembrane region" description="Helical" evidence="1">
    <location>
        <begin position="373"/>
        <end position="394"/>
    </location>
</feature>
<accession>A0A1G9PAH7</accession>